<keyword evidence="14" id="KW-0496">Mitochondrion</keyword>
<keyword evidence="13" id="KW-0443">Lipid metabolism</keyword>
<dbReference type="Pfam" id="PF00441">
    <property type="entry name" value="Acyl-CoA_dh_1"/>
    <property type="match status" value="1"/>
</dbReference>
<keyword evidence="11" id="KW-0007">Acetylation</keyword>
<evidence type="ECO:0000259" key="31">
    <source>
        <dbReference type="Pfam" id="PF02770"/>
    </source>
</evidence>
<keyword evidence="34" id="KW-1185">Reference proteome</keyword>
<dbReference type="PROSITE" id="PS00073">
    <property type="entry name" value="ACYL_COA_DH_2"/>
    <property type="match status" value="1"/>
</dbReference>
<evidence type="ECO:0000256" key="17">
    <source>
        <dbReference type="ARBA" id="ARBA00039850"/>
    </source>
</evidence>
<dbReference type="GO" id="GO:0050660">
    <property type="term" value="F:flavin adenine dinucleotide binding"/>
    <property type="evidence" value="ECO:0007669"/>
    <property type="project" value="InterPro"/>
</dbReference>
<comment type="subcellular location">
    <subcellularLocation>
        <location evidence="2">Mitochondrion matrix</location>
    </subcellularLocation>
</comment>
<proteinExistence type="inferred from homology"/>
<evidence type="ECO:0000256" key="14">
    <source>
        <dbReference type="ARBA" id="ARBA00023128"/>
    </source>
</evidence>
<dbReference type="InterPro" id="IPR006091">
    <property type="entry name" value="Acyl-CoA_Oxase/DH_mid-dom"/>
</dbReference>
<dbReference type="GO" id="GO:0005759">
    <property type="term" value="C:mitochondrial matrix"/>
    <property type="evidence" value="ECO:0007669"/>
    <property type="project" value="UniProtKB-SubCell"/>
</dbReference>
<dbReference type="InterPro" id="IPR046373">
    <property type="entry name" value="Acyl-CoA_Oxase/DH_mid-dom_sf"/>
</dbReference>
<keyword evidence="8 28" id="KW-0274">FAD</keyword>
<name>A0A8C6W2I0_NANGA</name>
<evidence type="ECO:0000256" key="3">
    <source>
        <dbReference type="ARBA" id="ARBA00005198"/>
    </source>
</evidence>
<evidence type="ECO:0000313" key="34">
    <source>
        <dbReference type="Proteomes" id="UP000694381"/>
    </source>
</evidence>
<keyword evidence="6" id="KW-0597">Phosphoprotein</keyword>
<comment type="catalytic activity">
    <reaction evidence="20">
        <text>2-methylbutanoyl-CoA + oxidized [electron-transfer flavoprotein] + H(+) = (2E)-2-methylbut-2-enoyl-CoA + reduced [electron-transfer flavoprotein]</text>
        <dbReference type="Rhea" id="RHEA:43780"/>
        <dbReference type="Rhea" id="RHEA-COMP:10685"/>
        <dbReference type="Rhea" id="RHEA-COMP:10686"/>
        <dbReference type="ChEBI" id="CHEBI:15378"/>
        <dbReference type="ChEBI" id="CHEBI:57336"/>
        <dbReference type="ChEBI" id="CHEBI:57337"/>
        <dbReference type="ChEBI" id="CHEBI:57692"/>
        <dbReference type="ChEBI" id="CHEBI:58307"/>
        <dbReference type="EC" id="1.3.8.5"/>
    </reaction>
    <physiologicalReaction direction="left-to-right" evidence="20">
        <dbReference type="Rhea" id="RHEA:43781"/>
    </physiologicalReaction>
</comment>
<dbReference type="PANTHER" id="PTHR43884:SF1">
    <property type="entry name" value="SHORT_BRANCHED CHAIN SPECIFIC ACYL-COA DEHYDROGENASE, MITOCHONDRIAL"/>
    <property type="match status" value="1"/>
</dbReference>
<comment type="subunit">
    <text evidence="5">Homotetramer.</text>
</comment>
<comment type="catalytic activity">
    <reaction evidence="24">
        <text>hexanoyl-CoA + oxidized [electron-transfer flavoprotein] + H(+) = (2E)-hexenoyl-CoA + reduced [electron-transfer flavoprotein]</text>
        <dbReference type="Rhea" id="RHEA:43464"/>
        <dbReference type="Rhea" id="RHEA-COMP:10685"/>
        <dbReference type="Rhea" id="RHEA-COMP:10686"/>
        <dbReference type="ChEBI" id="CHEBI:15378"/>
        <dbReference type="ChEBI" id="CHEBI:57692"/>
        <dbReference type="ChEBI" id="CHEBI:58307"/>
        <dbReference type="ChEBI" id="CHEBI:62077"/>
        <dbReference type="ChEBI" id="CHEBI:62620"/>
    </reaction>
    <physiologicalReaction direction="left-to-right" evidence="24">
        <dbReference type="Rhea" id="RHEA:43465"/>
    </physiologicalReaction>
</comment>
<dbReference type="InterPro" id="IPR036250">
    <property type="entry name" value="AcylCo_DH-like_C"/>
</dbReference>
<organism evidence="33 34">
    <name type="scientific">Nannospalax galili</name>
    <name type="common">Northern Israeli blind subterranean mole rat</name>
    <name type="synonym">Spalax galili</name>
    <dbReference type="NCBI Taxonomy" id="1026970"/>
    <lineage>
        <taxon>Eukaryota</taxon>
        <taxon>Metazoa</taxon>
        <taxon>Chordata</taxon>
        <taxon>Craniata</taxon>
        <taxon>Vertebrata</taxon>
        <taxon>Euteleostomi</taxon>
        <taxon>Mammalia</taxon>
        <taxon>Eutheria</taxon>
        <taxon>Euarchontoglires</taxon>
        <taxon>Glires</taxon>
        <taxon>Rodentia</taxon>
        <taxon>Myomorpha</taxon>
        <taxon>Muroidea</taxon>
        <taxon>Spalacidae</taxon>
        <taxon>Spalacinae</taxon>
        <taxon>Nannospalax</taxon>
    </lineage>
</organism>
<dbReference type="GO" id="GO:0003853">
    <property type="term" value="F:short-chain 2-methyl fatty acyl-CoA dehydrogenase activity"/>
    <property type="evidence" value="ECO:0007669"/>
    <property type="project" value="UniProtKB-EC"/>
</dbReference>
<keyword evidence="10" id="KW-0809">Transit peptide</keyword>
<evidence type="ECO:0000256" key="4">
    <source>
        <dbReference type="ARBA" id="ARBA00009347"/>
    </source>
</evidence>
<comment type="pathway">
    <text evidence="15">Amino-acid degradation; L-isoleucine degradation.</text>
</comment>
<keyword evidence="29" id="KW-0812">Transmembrane</keyword>
<sequence>MVSNLRRNFPTCLSSWKIPPHVLKSSQPEAVLSIANNALPFAPLQTFTDEETMLKQAVKKFAQEQVAPLVSTMDENSKMEKSIIQGLFQQGLMGIEVDAKYGGTGASFFCSVLVIEELAKVDASVALLCDIQNTIVNNLLKKHGTQEQKATYFPKLVTEKLGSFCLSEAGAGSDSFALKTRADKNGNYYVINGSKMWISNAEHAGLFLVFANADPTSGYRGITCFLVDRDTEGLHIGKTENKMGIRASSTCQLTFENVKVPETNILGQVGHGYKYAIGSLNEGRIGIAAQMLGLAQGCFDYTIPYLKERIQFGKRIFDFQGLQHQVAHVATQLEAARLLTYNAARLLEAGRPFIKEASMAKYYASEVAGLTTSKCIEWLGGVGYTKDYPVEKFFRDAKIGRSLFIFGLLYLSILYYWCLGKCSFNLCSTFIDFPCGWISS</sequence>
<dbReference type="PROSITE" id="PS00072">
    <property type="entry name" value="ACYL_COA_DH_1"/>
    <property type="match status" value="1"/>
</dbReference>
<keyword evidence="9" id="KW-0276">Fatty acid metabolism</keyword>
<evidence type="ECO:0000256" key="27">
    <source>
        <dbReference type="ARBA" id="ARBA00060006"/>
    </source>
</evidence>
<evidence type="ECO:0000256" key="29">
    <source>
        <dbReference type="SAM" id="Phobius"/>
    </source>
</evidence>
<dbReference type="SUPFAM" id="SSF47203">
    <property type="entry name" value="Acyl-CoA dehydrogenase C-terminal domain-like"/>
    <property type="match status" value="1"/>
</dbReference>
<dbReference type="EC" id="1.3.8.5" evidence="16"/>
<comment type="catalytic activity">
    <reaction evidence="22">
        <text>(2R)-2-methylbutanoyl-CoA + oxidized [electron-transfer flavoprotein] + H(+) = ethylacryloyl-CoA + reduced [electron-transfer flavoprotein]</text>
        <dbReference type="Rhea" id="RHEA:65296"/>
        <dbReference type="Rhea" id="RHEA-COMP:10685"/>
        <dbReference type="Rhea" id="RHEA-COMP:10686"/>
        <dbReference type="ChEBI" id="CHEBI:15378"/>
        <dbReference type="ChEBI" id="CHEBI:57692"/>
        <dbReference type="ChEBI" id="CHEBI:58307"/>
        <dbReference type="ChEBI" id="CHEBI:156439"/>
        <dbReference type="ChEBI" id="CHEBI:156440"/>
    </reaction>
    <physiologicalReaction direction="left-to-right" evidence="22">
        <dbReference type="Rhea" id="RHEA:65297"/>
    </physiologicalReaction>
</comment>
<evidence type="ECO:0000256" key="19">
    <source>
        <dbReference type="ARBA" id="ARBA00042821"/>
    </source>
</evidence>
<evidence type="ECO:0000256" key="1">
    <source>
        <dbReference type="ARBA" id="ARBA00001974"/>
    </source>
</evidence>
<comment type="cofactor">
    <cofactor evidence="1 28">
        <name>FAD</name>
        <dbReference type="ChEBI" id="CHEBI:57692"/>
    </cofactor>
</comment>
<evidence type="ECO:0000256" key="13">
    <source>
        <dbReference type="ARBA" id="ARBA00023098"/>
    </source>
</evidence>
<evidence type="ECO:0000256" key="12">
    <source>
        <dbReference type="ARBA" id="ARBA00023002"/>
    </source>
</evidence>
<feature type="transmembrane region" description="Helical" evidence="29">
    <location>
        <begin position="399"/>
        <end position="417"/>
    </location>
</feature>
<accession>A0A8C6W2I0</accession>
<keyword evidence="12 28" id="KW-0560">Oxidoreductase</keyword>
<dbReference type="Gene3D" id="2.40.110.10">
    <property type="entry name" value="Butyryl-CoA Dehydrogenase, subunit A, domain 2"/>
    <property type="match status" value="1"/>
</dbReference>
<dbReference type="FunFam" id="2.40.110.10:FF:000001">
    <property type="entry name" value="Acyl-CoA dehydrogenase, mitochondrial"/>
    <property type="match status" value="1"/>
</dbReference>
<feature type="domain" description="Acyl-CoA oxidase/dehydrogenase middle" evidence="31">
    <location>
        <begin position="163"/>
        <end position="258"/>
    </location>
</feature>
<feature type="domain" description="Acyl-CoA dehydrogenase/oxidase C-terminal" evidence="30">
    <location>
        <begin position="270"/>
        <end position="401"/>
    </location>
</feature>
<dbReference type="GO" id="GO:0006550">
    <property type="term" value="P:L-isoleucine catabolic process"/>
    <property type="evidence" value="ECO:0007669"/>
    <property type="project" value="Ensembl"/>
</dbReference>
<dbReference type="GO" id="GO:0006631">
    <property type="term" value="P:fatty acid metabolic process"/>
    <property type="evidence" value="ECO:0007669"/>
    <property type="project" value="UniProtKB-KW"/>
</dbReference>
<dbReference type="Gene3D" id="1.10.540.10">
    <property type="entry name" value="Acyl-CoA dehydrogenase/oxidase, N-terminal domain"/>
    <property type="match status" value="1"/>
</dbReference>
<dbReference type="GeneTree" id="ENSGT00940000156525"/>
<comment type="catalytic activity">
    <reaction evidence="25">
        <text>(2S)-2-methylbutanoyl-CoA + oxidized [electron-transfer flavoprotein] + H(+) = (2E)-2-methylbut-2-enoyl-CoA + reduced [electron-transfer flavoprotein]</text>
        <dbReference type="Rhea" id="RHEA:48256"/>
        <dbReference type="Rhea" id="RHEA-COMP:10685"/>
        <dbReference type="Rhea" id="RHEA-COMP:10686"/>
        <dbReference type="ChEBI" id="CHEBI:15378"/>
        <dbReference type="ChEBI" id="CHEBI:57337"/>
        <dbReference type="ChEBI" id="CHEBI:57692"/>
        <dbReference type="ChEBI" id="CHEBI:58307"/>
        <dbReference type="ChEBI" id="CHEBI:88166"/>
    </reaction>
    <physiologicalReaction direction="left-to-right" evidence="25">
        <dbReference type="Rhea" id="RHEA:48257"/>
    </physiologicalReaction>
</comment>
<protein>
    <recommendedName>
        <fullName evidence="17">Short/branched chain specific acyl-CoA dehydrogenase, mitochondrial</fullName>
        <ecNumber evidence="16">1.3.8.5</ecNumber>
    </recommendedName>
    <alternativeName>
        <fullName evidence="19">2-methyl branched chain acyl-CoA dehydrogenase</fullName>
    </alternativeName>
    <alternativeName>
        <fullName evidence="18">2-methylbutyryl-coenzyme A dehydrogenase</fullName>
    </alternativeName>
</protein>
<comment type="function">
    <text evidence="27">Short and branched chain specific acyl-CoA dehydrogenase that catalyzes the removal of one hydrogen from C-2 and C-3 of the fatty acyl-CoA thioester, resulting in the formation of trans-2-enoyl-CoA. Among the different mitochondrial acyl-CoA dehydrogenases, acts specifically on short and branched chain acyl-CoA derivatives such as (S)-2-methylbutyryl-CoA as well as short straight chain acyl-CoAs such as butyryl-CoA. Plays an important role in the metabolism of L-isoleucine by catalyzing the dehydrogenation of 2-methylbutyryl-CoA, one of the steps of the L-isoleucine catabolic pathway. Can also act on valproyl-CoA, a metabolite of the valproic acid drug.</text>
</comment>
<dbReference type="PANTHER" id="PTHR43884">
    <property type="entry name" value="ACYL-COA DEHYDROGENASE"/>
    <property type="match status" value="1"/>
</dbReference>
<keyword evidence="7 28" id="KW-0285">Flavoprotein</keyword>
<dbReference type="InterPro" id="IPR009100">
    <property type="entry name" value="AcylCoA_DH/oxidase_NM_dom_sf"/>
</dbReference>
<evidence type="ECO:0000256" key="15">
    <source>
        <dbReference type="ARBA" id="ARBA00037895"/>
    </source>
</evidence>
<evidence type="ECO:0000313" key="33">
    <source>
        <dbReference type="Ensembl" id="ENSNGAP00000003176.1"/>
    </source>
</evidence>
<dbReference type="InterPro" id="IPR013786">
    <property type="entry name" value="AcylCoA_DH/ox_N"/>
</dbReference>
<dbReference type="FunFam" id="1.20.140.10:FF:000002">
    <property type="entry name" value="Acyl-CoA dehydrogenase short/branched chain"/>
    <property type="match status" value="1"/>
</dbReference>
<evidence type="ECO:0000256" key="18">
    <source>
        <dbReference type="ARBA" id="ARBA00041537"/>
    </source>
</evidence>
<evidence type="ECO:0000256" key="5">
    <source>
        <dbReference type="ARBA" id="ARBA00011881"/>
    </source>
</evidence>
<dbReference type="InterPro" id="IPR037069">
    <property type="entry name" value="AcylCoA_DH/ox_N_sf"/>
</dbReference>
<gene>
    <name evidence="33" type="primary">Acadsb</name>
</gene>
<comment type="similarity">
    <text evidence="4 28">Belongs to the acyl-CoA dehydrogenase family.</text>
</comment>
<evidence type="ECO:0000256" key="6">
    <source>
        <dbReference type="ARBA" id="ARBA00022553"/>
    </source>
</evidence>
<dbReference type="AlphaFoldDB" id="A0A8C6W2I0"/>
<dbReference type="FunFam" id="1.10.540.10:FF:000012">
    <property type="entry name" value="Acyl-CoA dehydrogenase short/branched chain"/>
    <property type="match status" value="1"/>
</dbReference>
<evidence type="ECO:0000256" key="22">
    <source>
        <dbReference type="ARBA" id="ARBA00048592"/>
    </source>
</evidence>
<evidence type="ECO:0000256" key="8">
    <source>
        <dbReference type="ARBA" id="ARBA00022827"/>
    </source>
</evidence>
<evidence type="ECO:0000256" key="20">
    <source>
        <dbReference type="ARBA" id="ARBA00048235"/>
    </source>
</evidence>
<evidence type="ECO:0000256" key="28">
    <source>
        <dbReference type="RuleBase" id="RU362125"/>
    </source>
</evidence>
<dbReference type="Pfam" id="PF02770">
    <property type="entry name" value="Acyl-CoA_dh_M"/>
    <property type="match status" value="1"/>
</dbReference>
<dbReference type="InterPro" id="IPR009075">
    <property type="entry name" value="AcylCo_DH/oxidase_C"/>
</dbReference>
<evidence type="ECO:0000259" key="32">
    <source>
        <dbReference type="Pfam" id="PF02771"/>
    </source>
</evidence>
<dbReference type="CDD" id="cd01158">
    <property type="entry name" value="SCAD_SBCAD"/>
    <property type="match status" value="1"/>
</dbReference>
<dbReference type="Proteomes" id="UP000694381">
    <property type="component" value="Unassembled WGS sequence"/>
</dbReference>
<evidence type="ECO:0000256" key="16">
    <source>
        <dbReference type="ARBA" id="ARBA00039036"/>
    </source>
</evidence>
<keyword evidence="29" id="KW-1133">Transmembrane helix</keyword>
<evidence type="ECO:0000256" key="11">
    <source>
        <dbReference type="ARBA" id="ARBA00022990"/>
    </source>
</evidence>
<comment type="catalytic activity">
    <reaction evidence="21">
        <text>valproyl-CoA + oxidized [electron-transfer flavoprotein] + H(+) = (2E)-2-propylpent-2-enoyl-CoA + reduced [electron-transfer flavoprotein]</text>
        <dbReference type="Rhea" id="RHEA:65344"/>
        <dbReference type="Rhea" id="RHEA-COMP:10685"/>
        <dbReference type="Rhea" id="RHEA-COMP:10686"/>
        <dbReference type="ChEBI" id="CHEBI:15378"/>
        <dbReference type="ChEBI" id="CHEBI:57692"/>
        <dbReference type="ChEBI" id="CHEBI:58307"/>
        <dbReference type="ChEBI" id="CHEBI:156457"/>
        <dbReference type="ChEBI" id="CHEBI:156458"/>
    </reaction>
    <physiologicalReaction direction="left-to-right" evidence="21">
        <dbReference type="Rhea" id="RHEA:65345"/>
    </physiologicalReaction>
</comment>
<reference evidence="33" key="1">
    <citation type="submission" date="2025-08" db="UniProtKB">
        <authorList>
            <consortium name="Ensembl"/>
        </authorList>
    </citation>
    <scope>IDENTIFICATION</scope>
</reference>
<dbReference type="Ensembl" id="ENSNGAT00000004370.1">
    <property type="protein sequence ID" value="ENSNGAP00000003176.1"/>
    <property type="gene ID" value="ENSNGAG00000003415.1"/>
</dbReference>
<evidence type="ECO:0000256" key="25">
    <source>
        <dbReference type="ARBA" id="ARBA00049552"/>
    </source>
</evidence>
<dbReference type="Gene3D" id="1.20.140.10">
    <property type="entry name" value="Butyryl-CoA Dehydrogenase, subunit A, domain 3"/>
    <property type="match status" value="1"/>
</dbReference>
<comment type="catalytic activity">
    <reaction evidence="26">
        <text>2-methylpropanoyl-CoA + oxidized [electron-transfer flavoprotein] + H(+) = 2-methylpropenoyl-CoA + reduced [electron-transfer flavoprotein]</text>
        <dbReference type="Rhea" id="RHEA:44180"/>
        <dbReference type="Rhea" id="RHEA-COMP:10685"/>
        <dbReference type="Rhea" id="RHEA-COMP:10686"/>
        <dbReference type="ChEBI" id="CHEBI:15378"/>
        <dbReference type="ChEBI" id="CHEBI:57338"/>
        <dbReference type="ChEBI" id="CHEBI:57692"/>
        <dbReference type="ChEBI" id="CHEBI:58307"/>
        <dbReference type="ChEBI" id="CHEBI:62500"/>
    </reaction>
    <physiologicalReaction direction="left-to-right" evidence="26">
        <dbReference type="Rhea" id="RHEA:44181"/>
    </physiologicalReaction>
</comment>
<evidence type="ECO:0000256" key="23">
    <source>
        <dbReference type="ARBA" id="ARBA00049096"/>
    </source>
</evidence>
<dbReference type="Pfam" id="PF02771">
    <property type="entry name" value="Acyl-CoA_dh_N"/>
    <property type="match status" value="1"/>
</dbReference>
<evidence type="ECO:0000256" key="7">
    <source>
        <dbReference type="ARBA" id="ARBA00022630"/>
    </source>
</evidence>
<comment type="pathway">
    <text evidence="3">Lipid metabolism; mitochondrial fatty acid beta-oxidation.</text>
</comment>
<evidence type="ECO:0000256" key="26">
    <source>
        <dbReference type="ARBA" id="ARBA00051903"/>
    </source>
</evidence>
<dbReference type="SUPFAM" id="SSF56645">
    <property type="entry name" value="Acyl-CoA dehydrogenase NM domain-like"/>
    <property type="match status" value="1"/>
</dbReference>
<dbReference type="GO" id="GO:0042802">
    <property type="term" value="F:identical protein binding"/>
    <property type="evidence" value="ECO:0007669"/>
    <property type="project" value="Ensembl"/>
</dbReference>
<keyword evidence="29" id="KW-0472">Membrane</keyword>
<evidence type="ECO:0000256" key="2">
    <source>
        <dbReference type="ARBA" id="ARBA00004305"/>
    </source>
</evidence>
<reference evidence="33" key="2">
    <citation type="submission" date="2025-09" db="UniProtKB">
        <authorList>
            <consortium name="Ensembl"/>
        </authorList>
    </citation>
    <scope>IDENTIFICATION</scope>
</reference>
<evidence type="ECO:0000256" key="9">
    <source>
        <dbReference type="ARBA" id="ARBA00022832"/>
    </source>
</evidence>
<evidence type="ECO:0000256" key="24">
    <source>
        <dbReference type="ARBA" id="ARBA00049192"/>
    </source>
</evidence>
<comment type="catalytic activity">
    <reaction evidence="23">
        <text>butanoyl-CoA + oxidized [electron-transfer flavoprotein] + H(+) = (2E)-butenoyl-CoA + reduced [electron-transfer flavoprotein]</text>
        <dbReference type="Rhea" id="RHEA:24004"/>
        <dbReference type="Rhea" id="RHEA-COMP:10685"/>
        <dbReference type="Rhea" id="RHEA-COMP:10686"/>
        <dbReference type="ChEBI" id="CHEBI:15378"/>
        <dbReference type="ChEBI" id="CHEBI:57332"/>
        <dbReference type="ChEBI" id="CHEBI:57371"/>
        <dbReference type="ChEBI" id="CHEBI:57692"/>
        <dbReference type="ChEBI" id="CHEBI:58307"/>
    </reaction>
    <physiologicalReaction direction="left-to-right" evidence="23">
        <dbReference type="Rhea" id="RHEA:24005"/>
    </physiologicalReaction>
</comment>
<feature type="domain" description="Acyl-CoA dehydrogenase/oxidase N-terminal" evidence="32">
    <location>
        <begin position="48"/>
        <end position="159"/>
    </location>
</feature>
<dbReference type="InterPro" id="IPR006089">
    <property type="entry name" value="Acyl-CoA_DH_CS"/>
</dbReference>
<evidence type="ECO:0000259" key="30">
    <source>
        <dbReference type="Pfam" id="PF00441"/>
    </source>
</evidence>
<evidence type="ECO:0000256" key="21">
    <source>
        <dbReference type="ARBA" id="ARBA00048307"/>
    </source>
</evidence>
<evidence type="ECO:0000256" key="10">
    <source>
        <dbReference type="ARBA" id="ARBA00022946"/>
    </source>
</evidence>